<dbReference type="OrthoDB" id="2490855at2"/>
<dbReference type="InterPro" id="IPR036412">
    <property type="entry name" value="HAD-like_sf"/>
</dbReference>
<keyword evidence="13" id="KW-1185">Reference proteome</keyword>
<protein>
    <submittedName>
        <fullName evidence="12">Cation transport ATPase</fullName>
        <ecNumber evidence="12">3.6.3.-</ecNumber>
    </submittedName>
</protein>
<dbReference type="InterPro" id="IPR001757">
    <property type="entry name" value="P_typ_ATPase"/>
</dbReference>
<evidence type="ECO:0000256" key="6">
    <source>
        <dbReference type="ARBA" id="ARBA00022840"/>
    </source>
</evidence>
<evidence type="ECO:0000256" key="4">
    <source>
        <dbReference type="ARBA" id="ARBA00022723"/>
    </source>
</evidence>
<organism evidence="12 13">
    <name type="scientific">Legionella wadsworthii</name>
    <dbReference type="NCBI Taxonomy" id="28088"/>
    <lineage>
        <taxon>Bacteria</taxon>
        <taxon>Pseudomonadati</taxon>
        <taxon>Pseudomonadota</taxon>
        <taxon>Gammaproteobacteria</taxon>
        <taxon>Legionellales</taxon>
        <taxon>Legionellaceae</taxon>
        <taxon>Legionella</taxon>
    </lineage>
</organism>
<dbReference type="InterPro" id="IPR023214">
    <property type="entry name" value="HAD_sf"/>
</dbReference>
<dbReference type="GO" id="GO:0016887">
    <property type="term" value="F:ATP hydrolysis activity"/>
    <property type="evidence" value="ECO:0007669"/>
    <property type="project" value="InterPro"/>
</dbReference>
<keyword evidence="8 10" id="KW-1133">Transmembrane helix</keyword>
<keyword evidence="7" id="KW-1278">Translocase</keyword>
<evidence type="ECO:0000256" key="8">
    <source>
        <dbReference type="ARBA" id="ARBA00022989"/>
    </source>
</evidence>
<dbReference type="Gene3D" id="3.40.50.1000">
    <property type="entry name" value="HAD superfamily/HAD-like"/>
    <property type="match status" value="1"/>
</dbReference>
<dbReference type="Pfam" id="PF00122">
    <property type="entry name" value="E1-E2_ATPase"/>
    <property type="match status" value="1"/>
</dbReference>
<dbReference type="GO" id="GO:0055070">
    <property type="term" value="P:copper ion homeostasis"/>
    <property type="evidence" value="ECO:0007669"/>
    <property type="project" value="TreeGrafter"/>
</dbReference>
<feature type="domain" description="P-type ATPase A" evidence="11">
    <location>
        <begin position="240"/>
        <end position="338"/>
    </location>
</feature>
<evidence type="ECO:0000256" key="3">
    <source>
        <dbReference type="ARBA" id="ARBA00022692"/>
    </source>
</evidence>
<comment type="similarity">
    <text evidence="2 10">Belongs to the cation transport ATPase (P-type) (TC 3.A.3) family. Type IB subfamily.</text>
</comment>
<keyword evidence="6 10" id="KW-0067">ATP-binding</keyword>
<evidence type="ECO:0000256" key="2">
    <source>
        <dbReference type="ARBA" id="ARBA00006024"/>
    </source>
</evidence>
<dbReference type="NCBIfam" id="TIGR01494">
    <property type="entry name" value="ATPase_P-type"/>
    <property type="match status" value="1"/>
</dbReference>
<accession>A0A378LM79</accession>
<dbReference type="EC" id="3.6.3.-" evidence="12"/>
<proteinExistence type="inferred from homology"/>
<dbReference type="SUPFAM" id="SSF81665">
    <property type="entry name" value="Calcium ATPase, transmembrane domain M"/>
    <property type="match status" value="1"/>
</dbReference>
<keyword evidence="10" id="KW-1003">Cell membrane</keyword>
<dbReference type="SUPFAM" id="SSF56784">
    <property type="entry name" value="HAD-like"/>
    <property type="match status" value="1"/>
</dbReference>
<evidence type="ECO:0000256" key="1">
    <source>
        <dbReference type="ARBA" id="ARBA00004127"/>
    </source>
</evidence>
<feature type="transmembrane region" description="Helical" evidence="10">
    <location>
        <begin position="383"/>
        <end position="408"/>
    </location>
</feature>
<feature type="transmembrane region" description="Helical" evidence="10">
    <location>
        <begin position="356"/>
        <end position="377"/>
    </location>
</feature>
<keyword evidence="3 10" id="KW-0812">Transmembrane</keyword>
<dbReference type="EMBL" id="UGPB01000001">
    <property type="protein sequence ID" value="STY28125.1"/>
    <property type="molecule type" value="Genomic_DNA"/>
</dbReference>
<dbReference type="InterPro" id="IPR023298">
    <property type="entry name" value="ATPase_P-typ_TM_dom_sf"/>
</dbReference>
<feature type="transmembrane region" description="Helical" evidence="10">
    <location>
        <begin position="142"/>
        <end position="161"/>
    </location>
</feature>
<dbReference type="PRINTS" id="PR00119">
    <property type="entry name" value="CATATPASE"/>
</dbReference>
<dbReference type="STRING" id="1122170.GCA_000701265_02383"/>
<dbReference type="Proteomes" id="UP000255297">
    <property type="component" value="Unassembled WGS sequence"/>
</dbReference>
<dbReference type="InterPro" id="IPR059000">
    <property type="entry name" value="ATPase_P-type_domA"/>
</dbReference>
<evidence type="ECO:0000256" key="5">
    <source>
        <dbReference type="ARBA" id="ARBA00022741"/>
    </source>
</evidence>
<feature type="transmembrane region" description="Helical" evidence="10">
    <location>
        <begin position="182"/>
        <end position="203"/>
    </location>
</feature>
<evidence type="ECO:0000256" key="10">
    <source>
        <dbReference type="RuleBase" id="RU362081"/>
    </source>
</evidence>
<dbReference type="SUPFAM" id="SSF55008">
    <property type="entry name" value="HMA, heavy metal-associated domain"/>
    <property type="match status" value="1"/>
</dbReference>
<dbReference type="GO" id="GO:0043682">
    <property type="term" value="F:P-type divalent copper transporter activity"/>
    <property type="evidence" value="ECO:0007669"/>
    <property type="project" value="TreeGrafter"/>
</dbReference>
<keyword evidence="5 10" id="KW-0547">Nucleotide-binding</keyword>
<dbReference type="NCBIfam" id="TIGR01525">
    <property type="entry name" value="ATPase-IB_hvy"/>
    <property type="match status" value="1"/>
</dbReference>
<dbReference type="GO" id="GO:0005507">
    <property type="term" value="F:copper ion binding"/>
    <property type="evidence" value="ECO:0007669"/>
    <property type="project" value="TreeGrafter"/>
</dbReference>
<evidence type="ECO:0000259" key="11">
    <source>
        <dbReference type="Pfam" id="PF00122"/>
    </source>
</evidence>
<dbReference type="PANTHER" id="PTHR43520">
    <property type="entry name" value="ATP7, ISOFORM B"/>
    <property type="match status" value="1"/>
</dbReference>
<dbReference type="Gene3D" id="3.40.1110.10">
    <property type="entry name" value="Calcium-transporting ATPase, cytoplasmic domain N"/>
    <property type="match status" value="1"/>
</dbReference>
<dbReference type="InterPro" id="IPR023299">
    <property type="entry name" value="ATPase_P-typ_cyto_dom_N"/>
</dbReference>
<dbReference type="Gene3D" id="2.70.150.10">
    <property type="entry name" value="Calcium-transporting ATPase, cytoplasmic transduction domain A"/>
    <property type="match status" value="1"/>
</dbReference>
<dbReference type="RefSeq" id="WP_084157775.1">
    <property type="nucleotide sequence ID" value="NZ_CAAAIS010000002.1"/>
</dbReference>
<feature type="transmembrane region" description="Helical" evidence="10">
    <location>
        <begin position="117"/>
        <end position="136"/>
    </location>
</feature>
<feature type="transmembrane region" description="Helical" evidence="10">
    <location>
        <begin position="710"/>
        <end position="728"/>
    </location>
</feature>
<name>A0A378LM79_9GAMM</name>
<gene>
    <name evidence="12" type="primary">pacS</name>
    <name evidence="12" type="ORF">NCTC11532_00294</name>
</gene>
<dbReference type="InterPro" id="IPR008250">
    <property type="entry name" value="ATPase_P-typ_transduc_dom_A_sf"/>
</dbReference>
<dbReference type="AlphaFoldDB" id="A0A378LM79"/>
<dbReference type="InterPro" id="IPR027256">
    <property type="entry name" value="P-typ_ATPase_IB"/>
</dbReference>
<reference evidence="12 13" key="1">
    <citation type="submission" date="2018-06" db="EMBL/GenBank/DDBJ databases">
        <authorList>
            <consortium name="Pathogen Informatics"/>
            <person name="Doyle S."/>
        </authorList>
    </citation>
    <scope>NUCLEOTIDE SEQUENCE [LARGE SCALE GENOMIC DNA]</scope>
    <source>
        <strain evidence="12 13">NCTC11532</strain>
    </source>
</reference>
<evidence type="ECO:0000256" key="7">
    <source>
        <dbReference type="ARBA" id="ARBA00022967"/>
    </source>
</evidence>
<evidence type="ECO:0000313" key="12">
    <source>
        <dbReference type="EMBL" id="STY28125.1"/>
    </source>
</evidence>
<dbReference type="SUPFAM" id="SSF81653">
    <property type="entry name" value="Calcium ATPase, transduction domain A"/>
    <property type="match status" value="1"/>
</dbReference>
<dbReference type="Pfam" id="PF00702">
    <property type="entry name" value="Hydrolase"/>
    <property type="match status" value="1"/>
</dbReference>
<dbReference type="CDD" id="cd00371">
    <property type="entry name" value="HMA"/>
    <property type="match status" value="1"/>
</dbReference>
<sequence length="853" mass="94214">MSKTKTYIFYIDGMTCTSCSGTLENWLRDKLSTRMKQFHVDLTTADPKKAIIVINEQDSVPSHTEWSEIKGYINEIFHCRDIEHQPEQKKEPEPEIQQPNDWKLIVDKIKKIATSHWFLGALGCLAGIAVLILCLATSGLPFIVMSSLAIFSTIFTLALGANSYYDAWIKLIKSKTLTMDSLFALSTASILIVSIASLFVPWLPMMFEAGLLIYGFRHLGIAIEDTLKEKIGTTKFQDRAPKTVRKKNNLSFEEVKLEEIMMHDVIIVYPGEIIPLDGVCEESSLIYNTITTGAPLPHYFAPNSEVLAGMKLADNAKPLSIRVTKTQKESYLAQLDTVMEQSVLDKAPIELKTKQLLNYFIPIVILLAAASGIIVSLFFPISIAIQCAVSVLVSACPCTLGLITPLAVKTGMNKAAENGVQFKSANVLQQTEQIDLIMFDLNGTLTTGIPKVKQSYLLEEYQFLEPEFYSYCAALEKESKHPIGKAIYDFANKKATSNFKVTQLNTSLHSGVIGNIDDRTYALGSKAFMEEQDITIPPNFIPPVLEAGDQIVYVARNQTAIGCMIMTDPLRQDACHTIQSLQAMGKEIYLCTGADEETALRYAQALGIKTVYANCIAKPSKDNQKSKTVYIQNLRKKGYKVAMVGDAANDGPAIAESNIGIAIASYGCDEVTLQAAGIVIPSATLLPIASAFAVSKQTVSNINQNLTMSLVYNLSSILISGGLLVAFGMTLNPVIGVALMIFQACMILMNVYRFKQQPLEHLKEDAKKNLEPDSTADLSYLTNKKQISVCPNPLRYDPVPAHSRSKKTTLIHHSFWSNCFSAKKQEEETHLMQQDGTDGCFDHRQDHVSTPII</sequence>
<dbReference type="InterPro" id="IPR006121">
    <property type="entry name" value="HMA_dom"/>
</dbReference>
<dbReference type="InterPro" id="IPR036163">
    <property type="entry name" value="HMA_dom_sf"/>
</dbReference>
<dbReference type="PANTHER" id="PTHR43520:SF8">
    <property type="entry name" value="P-TYPE CU(+) TRANSPORTER"/>
    <property type="match status" value="1"/>
</dbReference>
<dbReference type="GO" id="GO:0005524">
    <property type="term" value="F:ATP binding"/>
    <property type="evidence" value="ECO:0007669"/>
    <property type="project" value="UniProtKB-UniRule"/>
</dbReference>
<dbReference type="GO" id="GO:0012505">
    <property type="term" value="C:endomembrane system"/>
    <property type="evidence" value="ECO:0007669"/>
    <property type="project" value="UniProtKB-SubCell"/>
</dbReference>
<evidence type="ECO:0000313" key="13">
    <source>
        <dbReference type="Proteomes" id="UP000255297"/>
    </source>
</evidence>
<evidence type="ECO:0000256" key="9">
    <source>
        <dbReference type="ARBA" id="ARBA00023136"/>
    </source>
</evidence>
<keyword evidence="4 10" id="KW-0479">Metal-binding</keyword>
<keyword evidence="12" id="KW-0378">Hydrolase</keyword>
<dbReference type="GO" id="GO:0005886">
    <property type="term" value="C:plasma membrane"/>
    <property type="evidence" value="ECO:0007669"/>
    <property type="project" value="UniProtKB-SubCell"/>
</dbReference>
<keyword evidence="9 10" id="KW-0472">Membrane</keyword>
<dbReference type="Gene3D" id="3.30.70.100">
    <property type="match status" value="1"/>
</dbReference>
<feature type="transmembrane region" description="Helical" evidence="10">
    <location>
        <begin position="734"/>
        <end position="752"/>
    </location>
</feature>
<comment type="subcellular location">
    <subcellularLocation>
        <location evidence="10">Cell membrane</location>
    </subcellularLocation>
    <subcellularLocation>
        <location evidence="1">Endomembrane system</location>
        <topology evidence="1">Multi-pass membrane protein</topology>
    </subcellularLocation>
</comment>